<sequence>MSTFHKVSLNEAMITAKGTQSISPVHITILAIEAWF</sequence>
<organism evidence="1">
    <name type="scientific">Rhizophora mucronata</name>
    <name type="common">Asiatic mangrove</name>
    <dbReference type="NCBI Taxonomy" id="61149"/>
    <lineage>
        <taxon>Eukaryota</taxon>
        <taxon>Viridiplantae</taxon>
        <taxon>Streptophyta</taxon>
        <taxon>Embryophyta</taxon>
        <taxon>Tracheophyta</taxon>
        <taxon>Spermatophyta</taxon>
        <taxon>Magnoliopsida</taxon>
        <taxon>eudicotyledons</taxon>
        <taxon>Gunneridae</taxon>
        <taxon>Pentapetalae</taxon>
        <taxon>rosids</taxon>
        <taxon>fabids</taxon>
        <taxon>Malpighiales</taxon>
        <taxon>Rhizophoraceae</taxon>
        <taxon>Rhizophora</taxon>
    </lineage>
</organism>
<dbReference type="AlphaFoldDB" id="A0A2P2PRF8"/>
<proteinExistence type="predicted"/>
<protein>
    <submittedName>
        <fullName evidence="1">Uncharacterized protein</fullName>
    </submittedName>
</protein>
<accession>A0A2P2PRF8</accession>
<reference evidence="1" key="1">
    <citation type="submission" date="2018-02" db="EMBL/GenBank/DDBJ databases">
        <title>Rhizophora mucronata_Transcriptome.</title>
        <authorList>
            <person name="Meera S.P."/>
            <person name="Sreeshan A."/>
            <person name="Augustine A."/>
        </authorList>
    </citation>
    <scope>NUCLEOTIDE SEQUENCE</scope>
    <source>
        <tissue evidence="1">Leaf</tissue>
    </source>
</reference>
<evidence type="ECO:0000313" key="1">
    <source>
        <dbReference type="EMBL" id="MBX57330.1"/>
    </source>
</evidence>
<name>A0A2P2PRF8_RHIMU</name>
<dbReference type="EMBL" id="GGEC01076846">
    <property type="protein sequence ID" value="MBX57330.1"/>
    <property type="molecule type" value="Transcribed_RNA"/>
</dbReference>